<feature type="transmembrane region" description="Helical" evidence="1">
    <location>
        <begin position="32"/>
        <end position="49"/>
    </location>
</feature>
<evidence type="ECO:0000313" key="2">
    <source>
        <dbReference type="EMBL" id="XDJ02130.1"/>
    </source>
</evidence>
<evidence type="ECO:0000256" key="1">
    <source>
        <dbReference type="SAM" id="Phobius"/>
    </source>
</evidence>
<proteinExistence type="predicted"/>
<reference evidence="2" key="1">
    <citation type="submission" date="2024-06" db="EMBL/GenBank/DDBJ databases">
        <title>This phage originates from the Bacteriophage catalogue of the Bacteriophage Competence Centre, Department of Microbiology und Biotechnology, Max Rubner-Institut, Kiel, Germany.</title>
        <authorList>
            <person name="Sprotte S."/>
            <person name="Brinks E."/>
            <person name="Hille F."/>
        </authorList>
    </citation>
    <scope>NUCLEOTIDE SEQUENCE</scope>
</reference>
<organism evidence="2">
    <name type="scientific">Enterococcus phage PMBT56</name>
    <dbReference type="NCBI Taxonomy" id="3229530"/>
    <lineage>
        <taxon>Viruses</taxon>
        <taxon>Duplodnaviria</taxon>
        <taxon>Heunggongvirae</taxon>
        <taxon>Uroviricota</taxon>
        <taxon>Caudoviricetes</taxon>
        <taxon>Saphexavirus</taxon>
    </lineage>
</organism>
<keyword evidence="1" id="KW-0472">Membrane</keyword>
<keyword evidence="1" id="KW-0812">Transmembrane</keyword>
<protein>
    <recommendedName>
        <fullName evidence="3">Holin</fullName>
    </recommendedName>
</protein>
<accession>A0AB39C6C0</accession>
<dbReference type="EMBL" id="PP944851">
    <property type="protein sequence ID" value="XDJ02130.1"/>
    <property type="molecule type" value="Genomic_DNA"/>
</dbReference>
<feature type="transmembrane region" description="Helical" evidence="1">
    <location>
        <begin position="56"/>
        <end position="74"/>
    </location>
</feature>
<sequence length="82" mass="8342">MDVVISIAVVLGGVTTGLVNLVKSMDVVSPKYLPLVSLAIGMVFGLAMSPLLGITLYVGAISGLVAGLSAMGFYELTKTPAE</sequence>
<keyword evidence="1" id="KW-1133">Transmembrane helix</keyword>
<evidence type="ECO:0008006" key="3">
    <source>
        <dbReference type="Google" id="ProtNLM"/>
    </source>
</evidence>
<name>A0AB39C6C0_9CAUD</name>